<evidence type="ECO:0000259" key="5">
    <source>
        <dbReference type="PROSITE" id="PS50212"/>
    </source>
</evidence>
<evidence type="ECO:0000256" key="1">
    <source>
        <dbReference type="ARBA" id="ARBA00022658"/>
    </source>
</evidence>
<accession>A0AAV7ZSJ7</accession>
<sequence length="732" mass="86840">MSNKNELVQLGSLRANEFLKEIGYEPIESIKNEAIHLIKHRLNNTTPTNEIPQENKEVDKNEQIDQQQNEQKQQNQQNQQETQQQETQPQQDIQPQKEKKLQIEIEKFDKDLENLLDENINYIKDDNVTEEEDYKQKEEEEMTTNNLNKKNKKQEIEEERKKALMSEKTNIDRKKWFSKLMKMEPELRDLRERIDPISRTETFSDIYGINKDDEREKKLQNYALQFIMQHLMSMGYVQSKRKLVKQTGIKYTPRYLLNSRLQTIVRVALREIDPIWDYTISKNTNENLKQNNTNFDYTNHFHNLGLFGDEDENKEDLKSIWEDESEKIVYTEDKKNVKASSLNNLIILLTHETENNPNFIKTFLMTYQSFTTPKILLYKLFERYHVPKMSELNEEEYKKKRQCIQLRVCVVIRLLITNGINDFPPKLIKDLMYFITHALPEDGNSKLAENLKNLIIRKLENSKVSIQTSKIVDPPEPKVPKNIFSPNLSFFDIDEEEIARQLTLIEFEIYSKIRPPELLNLAWSKSKLKHRAPNVINFIKRFNEVSQWAATIILKKKKLRERARTISWFLRIADHLRKLNNFNGVMSIISGLKCAAIHRLKYSFEEISKKYLDINENLSSELSSQASYSKYRNSLRQVNPPCIPYLGTYLTDLTFIEEGNNDLTNGLINFTKRRLCFDVIFEIQNFQHLGYNLQPVQQIRNFLENFKILDENTMYSISLKLEPRKARRDEII</sequence>
<evidence type="ECO:0000256" key="3">
    <source>
        <dbReference type="SAM" id="MobiDB-lite"/>
    </source>
</evidence>
<feature type="compositionally biased region" description="Polar residues" evidence="3">
    <location>
        <begin position="43"/>
        <end position="52"/>
    </location>
</feature>
<dbReference type="GO" id="GO:0005085">
    <property type="term" value="F:guanyl-nucleotide exchange factor activity"/>
    <property type="evidence" value="ECO:0007669"/>
    <property type="project" value="UniProtKB-KW"/>
</dbReference>
<feature type="region of interest" description="Disordered" evidence="3">
    <location>
        <begin position="42"/>
        <end position="99"/>
    </location>
</feature>
<dbReference type="SUPFAM" id="SSF48366">
    <property type="entry name" value="Ras GEF"/>
    <property type="match status" value="1"/>
</dbReference>
<dbReference type="Proteomes" id="UP001146793">
    <property type="component" value="Unassembled WGS sequence"/>
</dbReference>
<dbReference type="PROSITE" id="PS00720">
    <property type="entry name" value="RASGEF"/>
    <property type="match status" value="1"/>
</dbReference>
<dbReference type="PANTHER" id="PTHR23113:SF366">
    <property type="entry name" value="RAS GUANINE NUCLEOTIDE EXCHANGE FACTOR R"/>
    <property type="match status" value="1"/>
</dbReference>
<dbReference type="InterPro" id="IPR001895">
    <property type="entry name" value="RASGEF_cat_dom"/>
</dbReference>
<dbReference type="InterPro" id="IPR006594">
    <property type="entry name" value="LisH"/>
</dbReference>
<dbReference type="GO" id="GO:0005886">
    <property type="term" value="C:plasma membrane"/>
    <property type="evidence" value="ECO:0007669"/>
    <property type="project" value="TreeGrafter"/>
</dbReference>
<feature type="compositionally biased region" description="Low complexity" evidence="3">
    <location>
        <begin position="64"/>
        <end position="94"/>
    </location>
</feature>
<dbReference type="InterPro" id="IPR000651">
    <property type="entry name" value="Ras-like_Gua-exchang_fac_N"/>
</dbReference>
<dbReference type="EMBL" id="JANTQA010000023">
    <property type="protein sequence ID" value="KAJ3444914.1"/>
    <property type="molecule type" value="Genomic_DNA"/>
</dbReference>
<dbReference type="PANTHER" id="PTHR23113">
    <property type="entry name" value="GUANINE NUCLEOTIDE EXCHANGE FACTOR"/>
    <property type="match status" value="1"/>
</dbReference>
<dbReference type="InterPro" id="IPR023578">
    <property type="entry name" value="Ras_GEF_dom_sf"/>
</dbReference>
<protein>
    <submittedName>
        <fullName evidence="6">Ras guanine nucleotide exchange factor i-related</fullName>
    </submittedName>
</protein>
<dbReference type="GO" id="GO:0007265">
    <property type="term" value="P:Ras protein signal transduction"/>
    <property type="evidence" value="ECO:0007669"/>
    <property type="project" value="TreeGrafter"/>
</dbReference>
<reference evidence="6" key="1">
    <citation type="submission" date="2022-08" db="EMBL/GenBank/DDBJ databases">
        <title>Novel sulphate-reducing endosymbionts in the free-living metamonad Anaeramoeba.</title>
        <authorList>
            <person name="Jerlstrom-Hultqvist J."/>
            <person name="Cepicka I."/>
            <person name="Gallot-Lavallee L."/>
            <person name="Salas-Leiva D."/>
            <person name="Curtis B.A."/>
            <person name="Zahonova K."/>
            <person name="Pipaliya S."/>
            <person name="Dacks J."/>
            <person name="Roger A.J."/>
        </authorList>
    </citation>
    <scope>NUCLEOTIDE SEQUENCE</scope>
    <source>
        <strain evidence="6">Busselton2</strain>
    </source>
</reference>
<feature type="compositionally biased region" description="Basic and acidic residues" evidence="3">
    <location>
        <begin position="53"/>
        <end position="63"/>
    </location>
</feature>
<evidence type="ECO:0000256" key="2">
    <source>
        <dbReference type="PROSITE-ProRule" id="PRU00168"/>
    </source>
</evidence>
<dbReference type="PROSITE" id="PS50009">
    <property type="entry name" value="RASGEF_CAT"/>
    <property type="match status" value="1"/>
</dbReference>
<dbReference type="AlphaFoldDB" id="A0AAV7ZSJ7"/>
<dbReference type="CDD" id="cd00155">
    <property type="entry name" value="RasGEF"/>
    <property type="match status" value="1"/>
</dbReference>
<dbReference type="Pfam" id="PF00617">
    <property type="entry name" value="RasGEF"/>
    <property type="match status" value="1"/>
</dbReference>
<feature type="region of interest" description="Disordered" evidence="3">
    <location>
        <begin position="133"/>
        <end position="155"/>
    </location>
</feature>
<evidence type="ECO:0000259" key="4">
    <source>
        <dbReference type="PROSITE" id="PS50009"/>
    </source>
</evidence>
<dbReference type="PROSITE" id="PS50896">
    <property type="entry name" value="LISH"/>
    <property type="match status" value="1"/>
</dbReference>
<dbReference type="Pfam" id="PF00618">
    <property type="entry name" value="RasGEF_N"/>
    <property type="match status" value="1"/>
</dbReference>
<proteinExistence type="predicted"/>
<dbReference type="Gene3D" id="1.20.870.10">
    <property type="entry name" value="Son of sevenless (SoS) protein Chain: S domain 1"/>
    <property type="match status" value="1"/>
</dbReference>
<organism evidence="6 7">
    <name type="scientific">Anaeramoeba flamelloides</name>
    <dbReference type="NCBI Taxonomy" id="1746091"/>
    <lineage>
        <taxon>Eukaryota</taxon>
        <taxon>Metamonada</taxon>
        <taxon>Anaeramoebidae</taxon>
        <taxon>Anaeramoeba</taxon>
    </lineage>
</organism>
<dbReference type="Gene3D" id="1.10.840.10">
    <property type="entry name" value="Ras guanine-nucleotide exchange factors catalytic domain"/>
    <property type="match status" value="1"/>
</dbReference>
<dbReference type="PROSITE" id="PS50212">
    <property type="entry name" value="RASGEF_NTER"/>
    <property type="match status" value="1"/>
</dbReference>
<dbReference type="InterPro" id="IPR036964">
    <property type="entry name" value="RASGEF_cat_dom_sf"/>
</dbReference>
<dbReference type="SMART" id="SM00229">
    <property type="entry name" value="RasGEFN"/>
    <property type="match status" value="1"/>
</dbReference>
<name>A0AAV7ZSJ7_9EUKA</name>
<dbReference type="SMART" id="SM00147">
    <property type="entry name" value="RasGEF"/>
    <property type="match status" value="1"/>
</dbReference>
<evidence type="ECO:0000313" key="6">
    <source>
        <dbReference type="EMBL" id="KAJ3444914.1"/>
    </source>
</evidence>
<dbReference type="InterPro" id="IPR019804">
    <property type="entry name" value="Ras_G-nucl-exch_fac_CS"/>
</dbReference>
<comment type="caution">
    <text evidence="6">The sequence shown here is derived from an EMBL/GenBank/DDBJ whole genome shotgun (WGS) entry which is preliminary data.</text>
</comment>
<feature type="domain" description="N-terminal Ras-GEF" evidence="5">
    <location>
        <begin position="333"/>
        <end position="459"/>
    </location>
</feature>
<feature type="domain" description="Ras-GEF" evidence="4">
    <location>
        <begin position="494"/>
        <end position="724"/>
    </location>
</feature>
<dbReference type="InterPro" id="IPR008937">
    <property type="entry name" value="Ras-like_GEF"/>
</dbReference>
<evidence type="ECO:0000313" key="7">
    <source>
        <dbReference type="Proteomes" id="UP001146793"/>
    </source>
</evidence>
<dbReference type="CDD" id="cd06224">
    <property type="entry name" value="REM"/>
    <property type="match status" value="1"/>
</dbReference>
<keyword evidence="1 2" id="KW-0344">Guanine-nucleotide releasing factor</keyword>
<gene>
    <name evidence="6" type="ORF">M0812_10776</name>
</gene>